<accession>A0A8T0HFY0</accession>
<sequence>MPSTYVPTSEHGVTRWAAPPDHLHVPIPIVCGEELVAPSLHALLLIMERRGTRP</sequence>
<keyword evidence="2" id="KW-1185">Reference proteome</keyword>
<comment type="caution">
    <text evidence="1">The sequence shown here is derived from an EMBL/GenBank/DDBJ whole genome shotgun (WGS) entry which is preliminary data.</text>
</comment>
<protein>
    <submittedName>
        <fullName evidence="1">Uncharacterized protein</fullName>
    </submittedName>
</protein>
<reference evidence="1 2" key="1">
    <citation type="submission" date="2020-06" db="EMBL/GenBank/DDBJ databases">
        <title>WGS assembly of Ceratodon purpureus strain R40.</title>
        <authorList>
            <person name="Carey S.B."/>
            <person name="Jenkins J."/>
            <person name="Shu S."/>
            <person name="Lovell J.T."/>
            <person name="Sreedasyam A."/>
            <person name="Maumus F."/>
            <person name="Tiley G.P."/>
            <person name="Fernandez-Pozo N."/>
            <person name="Barry K."/>
            <person name="Chen C."/>
            <person name="Wang M."/>
            <person name="Lipzen A."/>
            <person name="Daum C."/>
            <person name="Saski C.A."/>
            <person name="Payton A.C."/>
            <person name="Mcbreen J.C."/>
            <person name="Conrad R.E."/>
            <person name="Kollar L.M."/>
            <person name="Olsson S."/>
            <person name="Huttunen S."/>
            <person name="Landis J.B."/>
            <person name="Wickett N.J."/>
            <person name="Johnson M.G."/>
            <person name="Rensing S.A."/>
            <person name="Grimwood J."/>
            <person name="Schmutz J."/>
            <person name="Mcdaniel S.F."/>
        </authorList>
    </citation>
    <scope>NUCLEOTIDE SEQUENCE [LARGE SCALE GENOMIC DNA]</scope>
    <source>
        <strain evidence="1 2">R40</strain>
    </source>
</reference>
<organism evidence="1 2">
    <name type="scientific">Ceratodon purpureus</name>
    <name type="common">Fire moss</name>
    <name type="synonym">Dicranum purpureum</name>
    <dbReference type="NCBI Taxonomy" id="3225"/>
    <lineage>
        <taxon>Eukaryota</taxon>
        <taxon>Viridiplantae</taxon>
        <taxon>Streptophyta</taxon>
        <taxon>Embryophyta</taxon>
        <taxon>Bryophyta</taxon>
        <taxon>Bryophytina</taxon>
        <taxon>Bryopsida</taxon>
        <taxon>Dicranidae</taxon>
        <taxon>Pseudoditrichales</taxon>
        <taxon>Ditrichaceae</taxon>
        <taxon>Ceratodon</taxon>
    </lineage>
</organism>
<evidence type="ECO:0000313" key="2">
    <source>
        <dbReference type="Proteomes" id="UP000822688"/>
    </source>
</evidence>
<gene>
    <name evidence="1" type="ORF">KC19_6G098000</name>
</gene>
<dbReference type="EMBL" id="CM026427">
    <property type="protein sequence ID" value="KAG0569537.1"/>
    <property type="molecule type" value="Genomic_DNA"/>
</dbReference>
<dbReference type="AlphaFoldDB" id="A0A8T0HFY0"/>
<name>A0A8T0HFY0_CERPU</name>
<proteinExistence type="predicted"/>
<evidence type="ECO:0000313" key="1">
    <source>
        <dbReference type="EMBL" id="KAG0569537.1"/>
    </source>
</evidence>
<dbReference type="Proteomes" id="UP000822688">
    <property type="component" value="Chromosome 6"/>
</dbReference>